<accession>A0A8H7PVR7</accession>
<keyword evidence="4" id="KW-1185">Reference proteome</keyword>
<evidence type="ECO:0000313" key="4">
    <source>
        <dbReference type="Proteomes" id="UP000654370"/>
    </source>
</evidence>
<feature type="active site" description="Nucleophile" evidence="1">
    <location>
        <position position="13"/>
    </location>
</feature>
<evidence type="ECO:0000256" key="1">
    <source>
        <dbReference type="PIRSR" id="PIRSR610708-1"/>
    </source>
</evidence>
<dbReference type="EMBL" id="JAEPQZ010000005">
    <property type="protein sequence ID" value="KAG2181128.1"/>
    <property type="molecule type" value="Genomic_DNA"/>
</dbReference>
<dbReference type="GO" id="GO:0008253">
    <property type="term" value="F:5'-nucleotidase activity"/>
    <property type="evidence" value="ECO:0007669"/>
    <property type="project" value="InterPro"/>
</dbReference>
<dbReference type="Pfam" id="PF06941">
    <property type="entry name" value="NT5C"/>
    <property type="match status" value="1"/>
</dbReference>
<dbReference type="InterPro" id="IPR052419">
    <property type="entry name" value="5_3-deoxyribonucleotidase-like"/>
</dbReference>
<dbReference type="PANTHER" id="PTHR35134:SF2">
    <property type="entry name" value="NUCLEOTIDASE YQFW-RELATED"/>
    <property type="match status" value="1"/>
</dbReference>
<feature type="active site" description="Proton donor" evidence="1">
    <location>
        <position position="15"/>
    </location>
</feature>
<dbReference type="SUPFAM" id="SSF56784">
    <property type="entry name" value="HAD-like"/>
    <property type="match status" value="1"/>
</dbReference>
<evidence type="ECO:0000256" key="2">
    <source>
        <dbReference type="SAM" id="MobiDB-lite"/>
    </source>
</evidence>
<dbReference type="InterPro" id="IPR023214">
    <property type="entry name" value="HAD_sf"/>
</dbReference>
<dbReference type="OrthoDB" id="10248475at2759"/>
<evidence type="ECO:0000313" key="3">
    <source>
        <dbReference type="EMBL" id="KAG2181128.1"/>
    </source>
</evidence>
<dbReference type="Proteomes" id="UP000654370">
    <property type="component" value="Unassembled WGS sequence"/>
</dbReference>
<dbReference type="InterPro" id="IPR036412">
    <property type="entry name" value="HAD-like_sf"/>
</dbReference>
<dbReference type="AlphaFoldDB" id="A0A8H7PVR7"/>
<reference evidence="3" key="1">
    <citation type="submission" date="2020-12" db="EMBL/GenBank/DDBJ databases">
        <title>Metabolic potential, ecology and presence of endohyphal bacteria is reflected in genomic diversity of Mucoromycotina.</title>
        <authorList>
            <person name="Muszewska A."/>
            <person name="Okrasinska A."/>
            <person name="Steczkiewicz K."/>
            <person name="Drgas O."/>
            <person name="Orlowska M."/>
            <person name="Perlinska-Lenart U."/>
            <person name="Aleksandrzak-Piekarczyk T."/>
            <person name="Szatraj K."/>
            <person name="Zielenkiewicz U."/>
            <person name="Pilsyk S."/>
            <person name="Malc E."/>
            <person name="Mieczkowski P."/>
            <person name="Kruszewska J.S."/>
            <person name="Biernat P."/>
            <person name="Pawlowska J."/>
        </authorList>
    </citation>
    <scope>NUCLEOTIDE SEQUENCE</scope>
    <source>
        <strain evidence="3">WA0000067209</strain>
    </source>
</reference>
<dbReference type="GO" id="GO:0009264">
    <property type="term" value="P:deoxyribonucleotide catabolic process"/>
    <property type="evidence" value="ECO:0007669"/>
    <property type="project" value="InterPro"/>
</dbReference>
<dbReference type="Gene3D" id="3.40.50.1000">
    <property type="entry name" value="HAD superfamily/HAD-like"/>
    <property type="match status" value="1"/>
</dbReference>
<comment type="caution">
    <text evidence="3">The sequence shown here is derived from an EMBL/GenBank/DDBJ whole genome shotgun (WGS) entry which is preliminary data.</text>
</comment>
<protein>
    <submittedName>
        <fullName evidence="3">Uncharacterized protein</fullName>
    </submittedName>
</protein>
<gene>
    <name evidence="3" type="ORF">INT43_008710</name>
</gene>
<feature type="region of interest" description="Disordered" evidence="2">
    <location>
        <begin position="239"/>
        <end position="279"/>
    </location>
</feature>
<organism evidence="3 4">
    <name type="scientific">Mortierella isabellina</name>
    <name type="common">Filamentous fungus</name>
    <name type="synonym">Umbelopsis isabellina</name>
    <dbReference type="NCBI Taxonomy" id="91625"/>
    <lineage>
        <taxon>Eukaryota</taxon>
        <taxon>Fungi</taxon>
        <taxon>Fungi incertae sedis</taxon>
        <taxon>Mucoromycota</taxon>
        <taxon>Mucoromycotina</taxon>
        <taxon>Umbelopsidomycetes</taxon>
        <taxon>Umbelopsidales</taxon>
        <taxon>Umbelopsidaceae</taxon>
        <taxon>Umbelopsis</taxon>
    </lineage>
</organism>
<dbReference type="PANTHER" id="PTHR35134">
    <property type="entry name" value="NUCLEOTIDASE YQFW-RELATED"/>
    <property type="match status" value="1"/>
</dbReference>
<dbReference type="InterPro" id="IPR010708">
    <property type="entry name" value="5'(3')-deoxyribonucleotidase"/>
</dbReference>
<sequence>MPSVSHRRIVAVDLDDTLAHTIEALAAWHNDTYDTDLKHSDFHTQNLWEVWGGSREEACQKVREFYTSKHFLDLEPINDYALESLRMLKRRRFSLVIVTSRQQLVAEETKRWVDKCYPGVFDSIYFCNLYLTNAEQQELISKPKSAILREINAELLVEDSLEHALECAQVGVPVLLFDKDGQYTWNHLNIDGKGVQEADAMILPHNVTRIKTWKQVVAHFPKPASPLRFCWVPSDFVNSDDEESDDMKTVDVDDMSDDDNQYFQDGEWKKSSSRELVWA</sequence>
<proteinExistence type="predicted"/>
<name>A0A8H7PVR7_MORIS</name>